<evidence type="ECO:0000256" key="1">
    <source>
        <dbReference type="SAM" id="SignalP"/>
    </source>
</evidence>
<sequence length="734" mass="83048">MLTYKHMLTLTFTALFSLLAHAAEQGGSDKKINELEFGVGYISDDLTGIGPFFTAEREGSFTVFNLDLENPASENEPSYWGLQGNQLGLSNRELWFQAGSLGSFEFDFGFSESERLHSETFLTPYLGVGSADLTLPENWVAASDTSGMSNLNENLQEYRLEQSRRRLMLGFNWRALDDWRFDGRYQREQKEGLDSFGAMFASSGGNARAVLLPMPVDSVTDTLEFSADYFESQWQLRVAWLLSLFDNEIPALRWQNAFAGVAGWHPSASYPSGEGQAALAPDNSFQQLRVSSGYTFSNHQRLSADVAFSRARQDETFLPYSINPTLSAAILEPLPRDSLDGETDSTQLTLRYSARPNQTFYYRAQYRFDDHDSNGEGQTYVYIPADSALQNISADSSTRRIRQSSDRREQQLELEFGYRVSAHQDWRLGLQRNETRRDNGARQHADENQISLNYQQQWSDTLSSQVRYQFSDRNGSTYVGNETFLSSHAPGYTETVAGQWENHPDLRHYHLADRQRQQATAQINWAISDAWQLGANMHYTGDDYRQSELGLTNSTAKGISLDTHYVMDRDWMFYLFAATDVMDAEQNGHDFRGGALRLVQAADPNRRWFVEHEDRSNAIGAGLTHEFQQLPLTMGLDAVVVETDSDIDMLAGSALSSEPLPSIATRLHSLKLHGRYHLSEKLKLNISYFMERFDSDDWHLDGIDVDTLSGVLLAGNPSPAYRADVFMLSLGYRF</sequence>
<proteinExistence type="predicted"/>
<dbReference type="Proteomes" id="UP000295375">
    <property type="component" value="Unassembled WGS sequence"/>
</dbReference>
<dbReference type="InterPro" id="IPR020016">
    <property type="entry name" value="Decahaem-assoc_OM_MtrB/PioB"/>
</dbReference>
<reference evidence="2 3" key="1">
    <citation type="submission" date="2019-03" db="EMBL/GenBank/DDBJ databases">
        <title>Genomic Encyclopedia of Type Strains, Phase IV (KMG-IV): sequencing the most valuable type-strain genomes for metagenomic binning, comparative biology and taxonomic classification.</title>
        <authorList>
            <person name="Goeker M."/>
        </authorList>
    </citation>
    <scope>NUCLEOTIDE SEQUENCE [LARGE SCALE GENOMIC DNA]</scope>
    <source>
        <strain evidence="2 3">DSM 103792</strain>
    </source>
</reference>
<comment type="caution">
    <text evidence="2">The sequence shown here is derived from an EMBL/GenBank/DDBJ whole genome shotgun (WGS) entry which is preliminary data.</text>
</comment>
<dbReference type="EMBL" id="SNYM01000026">
    <property type="protein sequence ID" value="TDQ44124.1"/>
    <property type="molecule type" value="Genomic_DNA"/>
</dbReference>
<dbReference type="RefSeq" id="WP_133593369.1">
    <property type="nucleotide sequence ID" value="NZ_CP037953.1"/>
</dbReference>
<protein>
    <submittedName>
        <fullName evidence="2">MtrB/PioB family decaheme-associated outer membrane protein</fullName>
    </submittedName>
</protein>
<feature type="signal peptide" evidence="1">
    <location>
        <begin position="1"/>
        <end position="22"/>
    </location>
</feature>
<dbReference type="InterPro" id="IPR023614">
    <property type="entry name" value="Porin_dom_sf"/>
</dbReference>
<accession>A0A4R6ULK4</accession>
<keyword evidence="1" id="KW-0732">Signal</keyword>
<name>A0A4R6ULK4_9GAMM</name>
<dbReference type="SUPFAM" id="SSF56935">
    <property type="entry name" value="Porins"/>
    <property type="match status" value="2"/>
</dbReference>
<feature type="chain" id="PRO_5020209977" evidence="1">
    <location>
        <begin position="23"/>
        <end position="734"/>
    </location>
</feature>
<dbReference type="Gene3D" id="2.40.160.10">
    <property type="entry name" value="Porin"/>
    <property type="match status" value="1"/>
</dbReference>
<evidence type="ECO:0000313" key="2">
    <source>
        <dbReference type="EMBL" id="TDQ44124.1"/>
    </source>
</evidence>
<gene>
    <name evidence="2" type="ORF">EV696_1266</name>
</gene>
<keyword evidence="3" id="KW-1185">Reference proteome</keyword>
<evidence type="ECO:0000313" key="3">
    <source>
        <dbReference type="Proteomes" id="UP000295375"/>
    </source>
</evidence>
<dbReference type="AlphaFoldDB" id="A0A4R6ULK4"/>
<dbReference type="Pfam" id="PF11854">
    <property type="entry name" value="MtrB_PioB"/>
    <property type="match status" value="1"/>
</dbReference>
<organism evidence="2 3">
    <name type="scientific">Permianibacter aggregans</name>
    <dbReference type="NCBI Taxonomy" id="1510150"/>
    <lineage>
        <taxon>Bacteria</taxon>
        <taxon>Pseudomonadati</taxon>
        <taxon>Pseudomonadota</taxon>
        <taxon>Gammaproteobacteria</taxon>
        <taxon>Pseudomonadales</taxon>
        <taxon>Pseudomonadaceae</taxon>
        <taxon>Permianibacter</taxon>
    </lineage>
</organism>
<dbReference type="NCBIfam" id="TIGR03509">
    <property type="entry name" value="OMP_MtrB_PioB"/>
    <property type="match status" value="1"/>
</dbReference>
<dbReference type="OrthoDB" id="9146719at2"/>